<dbReference type="Pfam" id="PF19833">
    <property type="entry name" value="RecG_dom3_C"/>
    <property type="match status" value="1"/>
</dbReference>
<keyword evidence="4 11" id="KW-0347">Helicase</keyword>
<name>A0A2M6K9W5_9BACT</name>
<dbReference type="InterPro" id="IPR011545">
    <property type="entry name" value="DEAD/DEAH_box_helicase_dom"/>
</dbReference>
<evidence type="ECO:0000256" key="5">
    <source>
        <dbReference type="ARBA" id="ARBA00022840"/>
    </source>
</evidence>
<dbReference type="SMART" id="SM00490">
    <property type="entry name" value="HELICc"/>
    <property type="match status" value="1"/>
</dbReference>
<dbReference type="InterPro" id="IPR033454">
    <property type="entry name" value="RecG_wedge"/>
</dbReference>
<accession>A0A2M6K9W5</accession>
<dbReference type="CDD" id="cd04488">
    <property type="entry name" value="RecG_wedge_OBF"/>
    <property type="match status" value="1"/>
</dbReference>
<sequence>MLTLESDIAKITRVGVTTAKRLKKIGLETVHDLLFYFPFRYEDFSRLEKISDLKAGQNANIVGQIELISNKRSPRKRMYITEALVSDETETIKVIWFNQPFIARNLKTGDKVSLAGKIEDDYGSLIMKSPIYEKITYIPPSPLEGEGSGVRSAIHTQGIVPIYHLTSNITQKQIRFLIKQIINLSQKIPDWLPTEIKKSQKLADLSQALEKIHFPKTEDNIAEAKKRLGFDELLLIQLESQLIKKELESKQAQPLKFREKETKKFVNSLPFKLTNAQRKASWEILKDLEKDKPMARLLEGDVGSGKTVVAVIAMLSAALSKKQAVLMVPTEILAQQHYDNITKLLKDFDIKIGLVTRSAKKMNYESGIMNHESKDKKTQKKDPNSLFIIHNSQIIIGTHALIQEKIKFNNLAIAIIDEQHRFGVEQRKALLRINADTSGLTRTDISENKLLYEDLTYKIRGAIFNVKKQLGLGHKEKIYQNALVEEFKKLKINFDKEKSIEIKYDNKKVGAYRPDFIIENKIILETKKLPFIGKFEKEQVWHYLKGSDYKLALLVNFAKDDVHVERFIHSNKKTSSPHQSASVSMSPHLLSMTATPIPRSLALALYGDLDLSIINEMPRGRIKISTHVVPEIKRQDGYNFIRQQIKDGRQVFVICPLIDISDKLGVKSVKEEYKKLNEQIFPDLKIGMLHGKLKAKDKEKIMQDFLAGIIKILVSTSVVEVGVDVPNAAIMMIEGADRFGLAQLHQFRGRVGRSHHQSYCFLFTDNDQEKALKRLESLTKHHDGFELAKMDLKFRGPGQVYGTAQKGFPELKIASLFDYELMKQAQLEAKKIISQDPGLKNYPLLKEKLGELETKAHLE</sequence>
<evidence type="ECO:0000256" key="8">
    <source>
        <dbReference type="ARBA" id="ARBA00049819"/>
    </source>
</evidence>
<dbReference type="GO" id="GO:0006281">
    <property type="term" value="P:DNA repair"/>
    <property type="evidence" value="ECO:0007669"/>
    <property type="project" value="UniProtKB-KW"/>
</dbReference>
<evidence type="ECO:0000256" key="4">
    <source>
        <dbReference type="ARBA" id="ARBA00022806"/>
    </source>
</evidence>
<evidence type="ECO:0000256" key="6">
    <source>
        <dbReference type="ARBA" id="ARBA00023125"/>
    </source>
</evidence>
<dbReference type="Proteomes" id="UP000230869">
    <property type="component" value="Unassembled WGS sequence"/>
</dbReference>
<keyword evidence="5" id="KW-0067">ATP-binding</keyword>
<keyword evidence="2" id="KW-0227">DNA damage</keyword>
<evidence type="ECO:0000256" key="1">
    <source>
        <dbReference type="ARBA" id="ARBA00022741"/>
    </source>
</evidence>
<proteinExistence type="predicted"/>
<dbReference type="PANTHER" id="PTHR47964">
    <property type="entry name" value="ATP-DEPENDENT DNA HELICASE HOMOLOG RECG, CHLOROPLASTIC"/>
    <property type="match status" value="1"/>
</dbReference>
<dbReference type="InterPro" id="IPR027417">
    <property type="entry name" value="P-loop_NTPase"/>
</dbReference>
<dbReference type="Pfam" id="PF17191">
    <property type="entry name" value="RecG_wedge"/>
    <property type="match status" value="1"/>
</dbReference>
<dbReference type="InterPro" id="IPR001650">
    <property type="entry name" value="Helicase_C-like"/>
</dbReference>
<evidence type="ECO:0000256" key="2">
    <source>
        <dbReference type="ARBA" id="ARBA00022763"/>
    </source>
</evidence>
<dbReference type="GO" id="GO:0003678">
    <property type="term" value="F:DNA helicase activity"/>
    <property type="evidence" value="ECO:0007669"/>
    <property type="project" value="TreeGrafter"/>
</dbReference>
<dbReference type="PANTHER" id="PTHR47964:SF1">
    <property type="entry name" value="ATP-DEPENDENT DNA HELICASE HOMOLOG RECG, CHLOROPLASTIC"/>
    <property type="match status" value="1"/>
</dbReference>
<dbReference type="PROSITE" id="PS51194">
    <property type="entry name" value="HELICASE_CTER"/>
    <property type="match status" value="1"/>
</dbReference>
<dbReference type="GO" id="GO:0003677">
    <property type="term" value="F:DNA binding"/>
    <property type="evidence" value="ECO:0007669"/>
    <property type="project" value="UniProtKB-KW"/>
</dbReference>
<evidence type="ECO:0000259" key="9">
    <source>
        <dbReference type="PROSITE" id="PS51192"/>
    </source>
</evidence>
<dbReference type="Pfam" id="PF13366">
    <property type="entry name" value="PDDEXK_3"/>
    <property type="match status" value="1"/>
</dbReference>
<evidence type="ECO:0000259" key="10">
    <source>
        <dbReference type="PROSITE" id="PS51194"/>
    </source>
</evidence>
<evidence type="ECO:0000313" key="11">
    <source>
        <dbReference type="EMBL" id="PIR13820.1"/>
    </source>
</evidence>
<dbReference type="GO" id="GO:0016787">
    <property type="term" value="F:hydrolase activity"/>
    <property type="evidence" value="ECO:0007669"/>
    <property type="project" value="UniProtKB-KW"/>
</dbReference>
<dbReference type="GO" id="GO:0005524">
    <property type="term" value="F:ATP binding"/>
    <property type="evidence" value="ECO:0007669"/>
    <property type="project" value="UniProtKB-KW"/>
</dbReference>
<dbReference type="Gene3D" id="3.40.50.300">
    <property type="entry name" value="P-loop containing nucleotide triphosphate hydrolases"/>
    <property type="match status" value="3"/>
</dbReference>
<dbReference type="Gene3D" id="2.40.50.140">
    <property type="entry name" value="Nucleic acid-binding proteins"/>
    <property type="match status" value="1"/>
</dbReference>
<dbReference type="InterPro" id="IPR014001">
    <property type="entry name" value="Helicase_ATP-bd"/>
</dbReference>
<dbReference type="InterPro" id="IPR026350">
    <property type="entry name" value="GxxExxY"/>
</dbReference>
<reference evidence="11 12" key="1">
    <citation type="submission" date="2017-09" db="EMBL/GenBank/DDBJ databases">
        <title>Depth-based differentiation of microbial function through sediment-hosted aquifers and enrichment of novel symbionts in the deep terrestrial subsurface.</title>
        <authorList>
            <person name="Probst A.J."/>
            <person name="Ladd B."/>
            <person name="Jarett J.K."/>
            <person name="Geller-Mcgrath D.E."/>
            <person name="Sieber C.M."/>
            <person name="Emerson J.B."/>
            <person name="Anantharaman K."/>
            <person name="Thomas B.C."/>
            <person name="Malmstrom R."/>
            <person name="Stieglmeier M."/>
            <person name="Klingl A."/>
            <person name="Woyke T."/>
            <person name="Ryan C.M."/>
            <person name="Banfield J.F."/>
        </authorList>
    </citation>
    <scope>NUCLEOTIDE SEQUENCE [LARGE SCALE GENOMIC DNA]</scope>
    <source>
        <strain evidence="11">CG11_big_fil_rev_8_21_14_0_20_39_10</strain>
    </source>
</reference>
<organism evidence="11 12">
    <name type="scientific">Candidatus Falkowbacteria bacterium CG11_big_fil_rev_8_21_14_0_20_39_10</name>
    <dbReference type="NCBI Taxonomy" id="1974570"/>
    <lineage>
        <taxon>Bacteria</taxon>
        <taxon>Candidatus Falkowiibacteriota</taxon>
    </lineage>
</organism>
<feature type="domain" description="Helicase ATP-binding" evidence="9">
    <location>
        <begin position="287"/>
        <end position="462"/>
    </location>
</feature>
<evidence type="ECO:0000256" key="3">
    <source>
        <dbReference type="ARBA" id="ARBA00022801"/>
    </source>
</evidence>
<dbReference type="Pfam" id="PF00270">
    <property type="entry name" value="DEAD"/>
    <property type="match status" value="1"/>
</dbReference>
<keyword evidence="6" id="KW-0238">DNA-binding</keyword>
<comment type="caution">
    <text evidence="11">The sequence shown here is derived from an EMBL/GenBank/DDBJ whole genome shotgun (WGS) entry which is preliminary data.</text>
</comment>
<dbReference type="InterPro" id="IPR047112">
    <property type="entry name" value="RecG/Mfd"/>
</dbReference>
<dbReference type="SMART" id="SM00487">
    <property type="entry name" value="DEXDc"/>
    <property type="match status" value="1"/>
</dbReference>
<keyword evidence="7" id="KW-0234">DNA repair</keyword>
<dbReference type="AlphaFoldDB" id="A0A2M6K9W5"/>
<dbReference type="Pfam" id="PF00271">
    <property type="entry name" value="Helicase_C"/>
    <property type="match status" value="1"/>
</dbReference>
<dbReference type="SUPFAM" id="SSF52540">
    <property type="entry name" value="P-loop containing nucleoside triphosphate hydrolases"/>
    <property type="match status" value="2"/>
</dbReference>
<dbReference type="PROSITE" id="PS51192">
    <property type="entry name" value="HELICASE_ATP_BIND_1"/>
    <property type="match status" value="1"/>
</dbReference>
<dbReference type="InterPro" id="IPR045562">
    <property type="entry name" value="RecG_dom3_C"/>
</dbReference>
<dbReference type="NCBIfam" id="TIGR04256">
    <property type="entry name" value="GxxExxY"/>
    <property type="match status" value="1"/>
</dbReference>
<gene>
    <name evidence="11" type="ORF">COV49_00875</name>
</gene>
<evidence type="ECO:0000313" key="12">
    <source>
        <dbReference type="Proteomes" id="UP000230869"/>
    </source>
</evidence>
<keyword evidence="1" id="KW-0547">Nucleotide-binding</keyword>
<keyword evidence="3" id="KW-0378">Hydrolase</keyword>
<protein>
    <recommendedName>
        <fullName evidence="8">Probable DNA 3'-5' helicase RecG</fullName>
    </recommendedName>
</protein>
<evidence type="ECO:0000256" key="7">
    <source>
        <dbReference type="ARBA" id="ARBA00023204"/>
    </source>
</evidence>
<dbReference type="InterPro" id="IPR012340">
    <property type="entry name" value="NA-bd_OB-fold"/>
</dbReference>
<dbReference type="SUPFAM" id="SSF50249">
    <property type="entry name" value="Nucleic acid-binding proteins"/>
    <property type="match status" value="1"/>
</dbReference>
<feature type="domain" description="Helicase C-terminal" evidence="10">
    <location>
        <begin position="647"/>
        <end position="793"/>
    </location>
</feature>
<dbReference type="EMBL" id="PCWW01000016">
    <property type="protein sequence ID" value="PIR13820.1"/>
    <property type="molecule type" value="Genomic_DNA"/>
</dbReference>